<name>A0A150NM01_STRMT</name>
<feature type="domain" description="GmrSD restriction endonucleases N-terminal" evidence="1">
    <location>
        <begin position="18"/>
        <end position="204"/>
    </location>
</feature>
<dbReference type="EMBL" id="LROU01000118">
    <property type="protein sequence ID" value="KYF34473.1"/>
    <property type="molecule type" value="Genomic_DNA"/>
</dbReference>
<evidence type="ECO:0000313" key="3">
    <source>
        <dbReference type="Proteomes" id="UP000075442"/>
    </source>
</evidence>
<dbReference type="PANTHER" id="PTHR35149:SF1">
    <property type="entry name" value="DUF5655 DOMAIN-CONTAINING PROTEIN"/>
    <property type="match status" value="1"/>
</dbReference>
<gene>
    <name evidence="2" type="ORF">SMIM3I_01596</name>
</gene>
<protein>
    <recommendedName>
        <fullName evidence="1">GmrSD restriction endonucleases N-terminal domain-containing protein</fullName>
    </recommendedName>
</protein>
<comment type="caution">
    <text evidence="2">The sequence shown here is derived from an EMBL/GenBank/DDBJ whole genome shotgun (WGS) entry which is preliminary data.</text>
</comment>
<dbReference type="PANTHER" id="PTHR35149">
    <property type="entry name" value="SLL5132 PROTEIN"/>
    <property type="match status" value="1"/>
</dbReference>
<dbReference type="Pfam" id="PF03235">
    <property type="entry name" value="GmrSD_N"/>
    <property type="match status" value="1"/>
</dbReference>
<dbReference type="AlphaFoldDB" id="A0A150NM01"/>
<sequence>MDINVAQESTIKNLFSTFLTKDEQICYFSIPLYQRKYSWSEKQWEELFSDLCHSFAKADMNTDYWGNIIVYKKDSENNYELVDGQQRIITLLLLIASLGSIEKNDGYLPLKFDDEQNSVWVKIAENSRLTQDEKRHPFNRAKNYFTTLVSEKEVDKQALLDHLLRTKISVIIVNDELESNLLFGRLNTRGISLNDVDLIKHSLFYATERRLPPTGDDVVLQKWNNLVQTTSQMNISIDEFISKWWEIHYELSEHSLYTSFLDELDTSEYLNFLDSLLSVATEIKELKLIQEQIIKLEEI</sequence>
<evidence type="ECO:0000313" key="2">
    <source>
        <dbReference type="EMBL" id="KYF34473.1"/>
    </source>
</evidence>
<dbReference type="Proteomes" id="UP000075442">
    <property type="component" value="Unassembled WGS sequence"/>
</dbReference>
<evidence type="ECO:0000259" key="1">
    <source>
        <dbReference type="Pfam" id="PF03235"/>
    </source>
</evidence>
<proteinExistence type="predicted"/>
<reference evidence="2 3" key="1">
    <citation type="submission" date="2016-01" db="EMBL/GenBank/DDBJ databases">
        <title>Highly variable Streptococcus oralis 1 are common among viridans streptococci isolated from primates.</title>
        <authorList>
            <person name="Denapaite D."/>
            <person name="Rieger M."/>
            <person name="Koendgen S."/>
            <person name="Brueckner R."/>
            <person name="Ochigava I."/>
            <person name="Kappeler P."/>
            <person name="Maetz-Rensing K."/>
            <person name="Leendertz F."/>
        </authorList>
    </citation>
    <scope>NUCLEOTIDE SEQUENCE [LARGE SCALE GENOMIC DNA]</scope>
    <source>
        <strain evidence="2 3">M3-1</strain>
    </source>
</reference>
<accession>A0A150NM01</accession>
<organism evidence="2 3">
    <name type="scientific">Streptococcus mitis</name>
    <dbReference type="NCBI Taxonomy" id="28037"/>
    <lineage>
        <taxon>Bacteria</taxon>
        <taxon>Bacillati</taxon>
        <taxon>Bacillota</taxon>
        <taxon>Bacilli</taxon>
        <taxon>Lactobacillales</taxon>
        <taxon>Streptococcaceae</taxon>
        <taxon>Streptococcus</taxon>
        <taxon>Streptococcus mitis group</taxon>
    </lineage>
</organism>
<dbReference type="InterPro" id="IPR004919">
    <property type="entry name" value="GmrSD_N"/>
</dbReference>
<dbReference type="PATRIC" id="fig|28037.235.peg.1491"/>